<dbReference type="Proteomes" id="UP000245609">
    <property type="component" value="Unassembled WGS sequence"/>
</dbReference>
<evidence type="ECO:0000313" key="3">
    <source>
        <dbReference type="EMBL" id="PVV04417.1"/>
    </source>
</evidence>
<protein>
    <submittedName>
        <fullName evidence="3">Uncharacterized protein</fullName>
    </submittedName>
</protein>
<evidence type="ECO:0000313" key="4">
    <source>
        <dbReference type="Proteomes" id="UP000245609"/>
    </source>
</evidence>
<keyword evidence="2" id="KW-1133">Transmembrane helix</keyword>
<evidence type="ECO:0000256" key="1">
    <source>
        <dbReference type="SAM" id="MobiDB-lite"/>
    </source>
</evidence>
<feature type="region of interest" description="Disordered" evidence="1">
    <location>
        <begin position="1"/>
        <end position="20"/>
    </location>
</feature>
<dbReference type="EMBL" id="MBFS01000127">
    <property type="protein sequence ID" value="PVV04417.1"/>
    <property type="molecule type" value="Genomic_DNA"/>
</dbReference>
<feature type="region of interest" description="Disordered" evidence="1">
    <location>
        <begin position="57"/>
        <end position="99"/>
    </location>
</feature>
<keyword evidence="2" id="KW-0812">Transmembrane</keyword>
<dbReference type="AlphaFoldDB" id="A0A2T9ZIT1"/>
<dbReference type="STRING" id="133381.A0A2T9ZIT1"/>
<dbReference type="OrthoDB" id="5529571at2759"/>
<evidence type="ECO:0000256" key="2">
    <source>
        <dbReference type="SAM" id="Phobius"/>
    </source>
</evidence>
<comment type="caution">
    <text evidence="3">The sequence shown here is derived from an EMBL/GenBank/DDBJ whole genome shotgun (WGS) entry which is preliminary data.</text>
</comment>
<reference evidence="3 4" key="1">
    <citation type="journal article" date="2018" name="MBio">
        <title>Comparative Genomics Reveals the Core Gene Toolbox for the Fungus-Insect Symbiosis.</title>
        <authorList>
            <person name="Wang Y."/>
            <person name="Stata M."/>
            <person name="Wang W."/>
            <person name="Stajich J.E."/>
            <person name="White M.M."/>
            <person name="Moncalvo J.M."/>
        </authorList>
    </citation>
    <scope>NUCLEOTIDE SEQUENCE [LARGE SCALE GENOMIC DNA]</scope>
    <source>
        <strain evidence="3 4">SC-DP-2</strain>
    </source>
</reference>
<gene>
    <name evidence="3" type="ORF">BB560_001091</name>
</gene>
<keyword evidence="2" id="KW-0472">Membrane</keyword>
<dbReference type="Pfam" id="PF08219">
    <property type="entry name" value="TOM13"/>
    <property type="match status" value="1"/>
</dbReference>
<sequence length="169" mass="18172">MSSRTINGKKSKNGSSEADDTWEEINSHVIASSVSQNSVSSDSSDSIKIVLNLHEPSSENASPISNGLPEQGSVSAEEKGALVHPRAKSGKSSNNSSLSTSFASTFSKVFKSVTLKRMFIISITTFLLPFVSGAMMGLGEIFAHQLMFNLGWMFARPIYAPGSVNTFFR</sequence>
<accession>A0A2T9ZIT1</accession>
<keyword evidence="4" id="KW-1185">Reference proteome</keyword>
<dbReference type="InterPro" id="IPR013262">
    <property type="entry name" value="OMP_MIM1/TOM13_mt"/>
</dbReference>
<feature type="transmembrane region" description="Helical" evidence="2">
    <location>
        <begin position="118"/>
        <end position="143"/>
    </location>
</feature>
<feature type="compositionally biased region" description="Low complexity" evidence="1">
    <location>
        <begin position="90"/>
        <end position="99"/>
    </location>
</feature>
<proteinExistence type="predicted"/>
<dbReference type="GO" id="GO:0005741">
    <property type="term" value="C:mitochondrial outer membrane"/>
    <property type="evidence" value="ECO:0007669"/>
    <property type="project" value="InterPro"/>
</dbReference>
<name>A0A2T9ZIT1_9FUNG</name>
<organism evidence="3 4">
    <name type="scientific">Smittium megazygosporum</name>
    <dbReference type="NCBI Taxonomy" id="133381"/>
    <lineage>
        <taxon>Eukaryota</taxon>
        <taxon>Fungi</taxon>
        <taxon>Fungi incertae sedis</taxon>
        <taxon>Zoopagomycota</taxon>
        <taxon>Kickxellomycotina</taxon>
        <taxon>Harpellomycetes</taxon>
        <taxon>Harpellales</taxon>
        <taxon>Legeriomycetaceae</taxon>
        <taxon>Smittium</taxon>
    </lineage>
</organism>